<reference evidence="1" key="1">
    <citation type="submission" date="2014-09" db="EMBL/GenBank/DDBJ databases">
        <authorList>
            <person name="Magalhaes I.L.F."/>
            <person name="Oliveira U."/>
            <person name="Santos F.R."/>
            <person name="Vidigal T.H.D.A."/>
            <person name="Brescovit A.D."/>
            <person name="Santos A.J."/>
        </authorList>
    </citation>
    <scope>NUCLEOTIDE SEQUENCE</scope>
    <source>
        <tissue evidence="1">Shoot tissue taken approximately 20 cm above the soil surface</tissue>
    </source>
</reference>
<protein>
    <submittedName>
        <fullName evidence="1">Uncharacterized protein</fullName>
    </submittedName>
</protein>
<name>A0A0A9BDK5_ARUDO</name>
<accession>A0A0A9BDK5</accession>
<proteinExistence type="predicted"/>
<evidence type="ECO:0000313" key="1">
    <source>
        <dbReference type="EMBL" id="JAD59320.1"/>
    </source>
</evidence>
<dbReference type="AlphaFoldDB" id="A0A0A9BDK5"/>
<organism evidence="1">
    <name type="scientific">Arundo donax</name>
    <name type="common">Giant reed</name>
    <name type="synonym">Donax arundinaceus</name>
    <dbReference type="NCBI Taxonomy" id="35708"/>
    <lineage>
        <taxon>Eukaryota</taxon>
        <taxon>Viridiplantae</taxon>
        <taxon>Streptophyta</taxon>
        <taxon>Embryophyta</taxon>
        <taxon>Tracheophyta</taxon>
        <taxon>Spermatophyta</taxon>
        <taxon>Magnoliopsida</taxon>
        <taxon>Liliopsida</taxon>
        <taxon>Poales</taxon>
        <taxon>Poaceae</taxon>
        <taxon>PACMAD clade</taxon>
        <taxon>Arundinoideae</taxon>
        <taxon>Arundineae</taxon>
        <taxon>Arundo</taxon>
    </lineage>
</organism>
<reference evidence="1" key="2">
    <citation type="journal article" date="2015" name="Data Brief">
        <title>Shoot transcriptome of the giant reed, Arundo donax.</title>
        <authorList>
            <person name="Barrero R.A."/>
            <person name="Guerrero F.D."/>
            <person name="Moolhuijzen P."/>
            <person name="Goolsby J.A."/>
            <person name="Tidwell J."/>
            <person name="Bellgard S.E."/>
            <person name="Bellgard M.I."/>
        </authorList>
    </citation>
    <scope>NUCLEOTIDE SEQUENCE</scope>
    <source>
        <tissue evidence="1">Shoot tissue taken approximately 20 cm above the soil surface</tissue>
    </source>
</reference>
<dbReference type="EMBL" id="GBRH01238575">
    <property type="protein sequence ID" value="JAD59320.1"/>
    <property type="molecule type" value="Transcribed_RNA"/>
</dbReference>
<sequence>MRYSGRFLYYTTAIMLKNIIPINVCAMRMQAKGDYQHQYRPSSSFCSSKLPYIFLTISYHEGI</sequence>